<dbReference type="Proteomes" id="UP001187682">
    <property type="component" value="Unassembled WGS sequence"/>
</dbReference>
<feature type="region of interest" description="Disordered" evidence="1">
    <location>
        <begin position="145"/>
        <end position="174"/>
    </location>
</feature>
<feature type="compositionally biased region" description="Basic and acidic residues" evidence="1">
    <location>
        <begin position="66"/>
        <end position="76"/>
    </location>
</feature>
<evidence type="ECO:0000256" key="1">
    <source>
        <dbReference type="SAM" id="MobiDB-lite"/>
    </source>
</evidence>
<evidence type="ECO:0000313" key="2">
    <source>
        <dbReference type="EMBL" id="SPO02700.1"/>
    </source>
</evidence>
<sequence length="829" mass="90919">MDIISPSAGRLRRPRTSTRGDDQKWTAAKCLRLLRPIHVRIGNLRQIAADSAVPAQIVKPRKPRFLRTDGDKHSLSDDEWNPSANKRARVTYAQRKRKASRHSDPGQSRDSHAPIAPKTTCRAPCGPITPGKLLITTPLIRRMKGSILSPHSPSDEPSAQSFQEPHPGATTKPGLSYLQQDIESLRSIHTATQVRHEEALLQALDALLRHAASQAVGSTGSKGSNGGCSKSLVAMCLRQAPRQLRRIEEWDAQEAERRGAKTTLTACEAMPEMYQQMESMGHEEAGWRPLRHMVRGHATNSVTEAIADGVIDFSLTKLVVKLFLHWQCFDEVSTLLESLLLQQYPQAGCQEDVPSPTYKLVEPLSYVINLCAQHGWWSTLFHMLSRLVSDDRISGEWLCTKAFEPVWASLSRRLVSGGQLCPWTLKFFHRAIWSLACFPVTAPTDSPGRPVKGVRQAGPWQMFVSTVGAVTAMGLMSLSRGGGGDNGIYRSVLYAMEGSLAELVTRTSSRTLQHRSLLELGVCAVSCAGKRDNLHESPARLPTGAGTHYARGAEASRRLYEGAVSLICSIAQHCSRGSPLAPHQHFLSICSSMANVTLMGRSMADVEKDGAFILAQRTSDLRDLAFAESRLPTKGHQKSASQGCRTAGSVSSESDETDAASAATTLYSGWKWEEGISEWIVRTPAPVQVSTRAPDPTKDLDLPSSPTPAAQKPSREILALKTRFGRFVGESQEAKGQTRKTKPRSVVRVRPATRHIRGVEVDYDSSSEDEMAREKCGGCQAGDKFTVRNPKLSARPVSRTQTKTKTRRKVVRKISSWGGLGSSDDELLL</sequence>
<feature type="compositionally biased region" description="Polar residues" evidence="1">
    <location>
        <begin position="149"/>
        <end position="163"/>
    </location>
</feature>
<comment type="caution">
    <text evidence="2">The sequence shown here is derived from an EMBL/GenBank/DDBJ whole genome shotgun (WGS) entry which is preliminary data.</text>
</comment>
<protein>
    <submittedName>
        <fullName evidence="2">Uncharacterized protein</fullName>
    </submittedName>
</protein>
<name>A0AAE8SVE8_9PEZI</name>
<feature type="compositionally biased region" description="Basic and acidic residues" evidence="1">
    <location>
        <begin position="101"/>
        <end position="112"/>
    </location>
</feature>
<reference evidence="2" key="1">
    <citation type="submission" date="2018-03" db="EMBL/GenBank/DDBJ databases">
        <authorList>
            <person name="Guldener U."/>
        </authorList>
    </citation>
    <scope>NUCLEOTIDE SEQUENCE</scope>
</reference>
<feature type="region of interest" description="Disordered" evidence="1">
    <location>
        <begin position="791"/>
        <end position="810"/>
    </location>
</feature>
<evidence type="ECO:0000313" key="3">
    <source>
        <dbReference type="Proteomes" id="UP001187682"/>
    </source>
</evidence>
<keyword evidence="3" id="KW-1185">Reference proteome</keyword>
<feature type="region of interest" description="Disordered" evidence="1">
    <location>
        <begin position="632"/>
        <end position="658"/>
    </location>
</feature>
<gene>
    <name evidence="2" type="ORF">DNG_05373</name>
</gene>
<feature type="compositionally biased region" description="Basic residues" evidence="1">
    <location>
        <begin position="86"/>
        <end position="100"/>
    </location>
</feature>
<dbReference type="AlphaFoldDB" id="A0AAE8SVE8"/>
<accession>A0AAE8SVE8</accession>
<feature type="compositionally biased region" description="Polar residues" evidence="1">
    <location>
        <begin position="638"/>
        <end position="650"/>
    </location>
</feature>
<feature type="region of interest" description="Disordered" evidence="1">
    <location>
        <begin position="63"/>
        <end position="127"/>
    </location>
</feature>
<organism evidence="2 3">
    <name type="scientific">Cephalotrichum gorgonifer</name>
    <dbReference type="NCBI Taxonomy" id="2041049"/>
    <lineage>
        <taxon>Eukaryota</taxon>
        <taxon>Fungi</taxon>
        <taxon>Dikarya</taxon>
        <taxon>Ascomycota</taxon>
        <taxon>Pezizomycotina</taxon>
        <taxon>Sordariomycetes</taxon>
        <taxon>Hypocreomycetidae</taxon>
        <taxon>Microascales</taxon>
        <taxon>Microascaceae</taxon>
        <taxon>Cephalotrichum</taxon>
    </lineage>
</organism>
<feature type="region of interest" description="Disordered" evidence="1">
    <location>
        <begin position="687"/>
        <end position="713"/>
    </location>
</feature>
<feature type="region of interest" description="Disordered" evidence="1">
    <location>
        <begin position="1"/>
        <end position="22"/>
    </location>
</feature>
<proteinExistence type="predicted"/>
<dbReference type="EMBL" id="ONZQ02000007">
    <property type="protein sequence ID" value="SPO02700.1"/>
    <property type="molecule type" value="Genomic_DNA"/>
</dbReference>